<dbReference type="InterPro" id="IPR046335">
    <property type="entry name" value="LacI/GalR-like_sensor"/>
</dbReference>
<keyword evidence="2 5" id="KW-0238">DNA-binding</keyword>
<keyword evidence="6" id="KW-1185">Reference proteome</keyword>
<evidence type="ECO:0000313" key="6">
    <source>
        <dbReference type="Proteomes" id="UP001323798"/>
    </source>
</evidence>
<dbReference type="SUPFAM" id="SSF47413">
    <property type="entry name" value="lambda repressor-like DNA-binding domains"/>
    <property type="match status" value="1"/>
</dbReference>
<proteinExistence type="predicted"/>
<organism evidence="5 6">
    <name type="scientific">Microbacterium rhizosphaerae</name>
    <dbReference type="NCBI Taxonomy" id="1678237"/>
    <lineage>
        <taxon>Bacteria</taxon>
        <taxon>Bacillati</taxon>
        <taxon>Actinomycetota</taxon>
        <taxon>Actinomycetes</taxon>
        <taxon>Micrococcales</taxon>
        <taxon>Microbacteriaceae</taxon>
        <taxon>Microbacterium</taxon>
    </lineage>
</organism>
<dbReference type="Proteomes" id="UP001323798">
    <property type="component" value="Chromosome"/>
</dbReference>
<dbReference type="PANTHER" id="PTHR30146">
    <property type="entry name" value="LACI-RELATED TRANSCRIPTIONAL REPRESSOR"/>
    <property type="match status" value="1"/>
</dbReference>
<accession>A0ABZ0SRF7</accession>
<dbReference type="Pfam" id="PF13377">
    <property type="entry name" value="Peripla_BP_3"/>
    <property type="match status" value="1"/>
</dbReference>
<dbReference type="RefSeq" id="WP_320943105.1">
    <property type="nucleotide sequence ID" value="NZ_BAABEU010000011.1"/>
</dbReference>
<dbReference type="InterPro" id="IPR010982">
    <property type="entry name" value="Lambda_DNA-bd_dom_sf"/>
</dbReference>
<protein>
    <submittedName>
        <fullName evidence="5">LacI family DNA-binding transcriptional regulator</fullName>
    </submittedName>
</protein>
<dbReference type="PROSITE" id="PS00356">
    <property type="entry name" value="HTH_LACI_1"/>
    <property type="match status" value="1"/>
</dbReference>
<dbReference type="PANTHER" id="PTHR30146:SF109">
    <property type="entry name" value="HTH-TYPE TRANSCRIPTIONAL REGULATOR GALS"/>
    <property type="match status" value="1"/>
</dbReference>
<dbReference type="SMART" id="SM00354">
    <property type="entry name" value="HTH_LACI"/>
    <property type="match status" value="1"/>
</dbReference>
<evidence type="ECO:0000259" key="4">
    <source>
        <dbReference type="PROSITE" id="PS50932"/>
    </source>
</evidence>
<dbReference type="Gene3D" id="1.10.260.40">
    <property type="entry name" value="lambda repressor-like DNA-binding domains"/>
    <property type="match status" value="1"/>
</dbReference>
<dbReference type="PROSITE" id="PS50932">
    <property type="entry name" value="HTH_LACI_2"/>
    <property type="match status" value="1"/>
</dbReference>
<dbReference type="EMBL" id="CP139368">
    <property type="protein sequence ID" value="WPR90393.1"/>
    <property type="molecule type" value="Genomic_DNA"/>
</dbReference>
<dbReference type="SUPFAM" id="SSF53822">
    <property type="entry name" value="Periplasmic binding protein-like I"/>
    <property type="match status" value="1"/>
</dbReference>
<evidence type="ECO:0000256" key="3">
    <source>
        <dbReference type="ARBA" id="ARBA00023163"/>
    </source>
</evidence>
<reference evidence="5 6" key="1">
    <citation type="submission" date="2023-11" db="EMBL/GenBank/DDBJ databases">
        <title>Genome sequence of Microbacterium rhizosphaerae KACC 19337.</title>
        <authorList>
            <person name="Choi H."/>
            <person name="Kim S."/>
            <person name="Kim Y."/>
            <person name="Kwon S.-W."/>
            <person name="Heo J."/>
        </authorList>
    </citation>
    <scope>NUCLEOTIDE SEQUENCE [LARGE SCALE GENOMIC DNA]</scope>
    <source>
        <strain evidence="5 6">KACC 19337</strain>
    </source>
</reference>
<sequence>MPRTDNPARPKLGDVAARAGVSTGTVSNALNHPEKVSPETLQRVHRAIDELGFRRNGAASALASGTSRTVGLVVIDLMNSLFVEMARGAQRAARRHGFDLQLADSDNDPLQQEAHLRFFGAAQTAGIMLAHLDEPDETVRALRRDGIPVVMLNYAPRDADYCCVVIDNEQVGYLAASHLIELGRRRLAFVGGMHDIQPVALRLAGARRAVSEHQGVELIEIDTVDLNPPSGAVAGRDILRLDPADRPDAIIAVTDLLAMALINTFASAGVSVPDDIAVIGCDHNSMAWGGAMPLSSVTMHGQEMGERGIELLRRELVEPAAAHRHERIVLTPELVIRESTAGRGAQDS</sequence>
<dbReference type="Pfam" id="PF00356">
    <property type="entry name" value="LacI"/>
    <property type="match status" value="1"/>
</dbReference>
<dbReference type="CDD" id="cd06267">
    <property type="entry name" value="PBP1_LacI_sugar_binding-like"/>
    <property type="match status" value="1"/>
</dbReference>
<evidence type="ECO:0000313" key="5">
    <source>
        <dbReference type="EMBL" id="WPR90393.1"/>
    </source>
</evidence>
<evidence type="ECO:0000256" key="2">
    <source>
        <dbReference type="ARBA" id="ARBA00023125"/>
    </source>
</evidence>
<evidence type="ECO:0000256" key="1">
    <source>
        <dbReference type="ARBA" id="ARBA00023015"/>
    </source>
</evidence>
<name>A0ABZ0SRF7_9MICO</name>
<gene>
    <name evidence="5" type="ORF">SM116_03645</name>
</gene>
<keyword evidence="1" id="KW-0805">Transcription regulation</keyword>
<keyword evidence="3" id="KW-0804">Transcription</keyword>
<dbReference type="InterPro" id="IPR000843">
    <property type="entry name" value="HTH_LacI"/>
</dbReference>
<dbReference type="InterPro" id="IPR028082">
    <property type="entry name" value="Peripla_BP_I"/>
</dbReference>
<dbReference type="Gene3D" id="3.40.50.2300">
    <property type="match status" value="2"/>
</dbReference>
<dbReference type="GO" id="GO:0003677">
    <property type="term" value="F:DNA binding"/>
    <property type="evidence" value="ECO:0007669"/>
    <property type="project" value="UniProtKB-KW"/>
</dbReference>
<dbReference type="CDD" id="cd01392">
    <property type="entry name" value="HTH_LacI"/>
    <property type="match status" value="1"/>
</dbReference>
<feature type="domain" description="HTH lacI-type" evidence="4">
    <location>
        <begin position="10"/>
        <end position="64"/>
    </location>
</feature>